<keyword evidence="5" id="KW-0496">Mitochondrion</keyword>
<evidence type="ECO:0000256" key="6">
    <source>
        <dbReference type="ARBA" id="ARBA00023136"/>
    </source>
</evidence>
<dbReference type="AlphaFoldDB" id="A0A9W9VYX2"/>
<dbReference type="GO" id="GO:0005739">
    <property type="term" value="C:mitochondrion"/>
    <property type="evidence" value="ECO:0007669"/>
    <property type="project" value="UniProtKB-SubCell"/>
</dbReference>
<evidence type="ECO:0000256" key="3">
    <source>
        <dbReference type="ARBA" id="ARBA00004370"/>
    </source>
</evidence>
<dbReference type="EMBL" id="JAPZBU010000008">
    <property type="protein sequence ID" value="KAJ5391974.1"/>
    <property type="molecule type" value="Genomic_DNA"/>
</dbReference>
<accession>A0A9W9VYX2</accession>
<dbReference type="RefSeq" id="XP_056487652.1">
    <property type="nucleotide sequence ID" value="XM_056632101.1"/>
</dbReference>
<evidence type="ECO:0000313" key="8">
    <source>
        <dbReference type="Proteomes" id="UP001147747"/>
    </source>
</evidence>
<comment type="caution">
    <text evidence="7">The sequence shown here is derived from an EMBL/GenBank/DDBJ whole genome shotgun (WGS) entry which is preliminary data.</text>
</comment>
<dbReference type="OrthoDB" id="427518at2759"/>
<gene>
    <name evidence="7" type="ORF">N7509_007464</name>
</gene>
<reference evidence="7" key="2">
    <citation type="journal article" date="2023" name="IMA Fungus">
        <title>Comparative genomic study of the Penicillium genus elucidates a diverse pangenome and 15 lateral gene transfer events.</title>
        <authorList>
            <person name="Petersen C."/>
            <person name="Sorensen T."/>
            <person name="Nielsen M.R."/>
            <person name="Sondergaard T.E."/>
            <person name="Sorensen J.L."/>
            <person name="Fitzpatrick D.A."/>
            <person name="Frisvad J.C."/>
            <person name="Nielsen K.L."/>
        </authorList>
    </citation>
    <scope>NUCLEOTIDE SEQUENCE</scope>
    <source>
        <strain evidence="7">IBT 29677</strain>
    </source>
</reference>
<evidence type="ECO:0008006" key="9">
    <source>
        <dbReference type="Google" id="ProtNLM"/>
    </source>
</evidence>
<evidence type="ECO:0000313" key="7">
    <source>
        <dbReference type="EMBL" id="KAJ5391974.1"/>
    </source>
</evidence>
<organism evidence="7 8">
    <name type="scientific">Penicillium cosmopolitanum</name>
    <dbReference type="NCBI Taxonomy" id="1131564"/>
    <lineage>
        <taxon>Eukaryota</taxon>
        <taxon>Fungi</taxon>
        <taxon>Dikarya</taxon>
        <taxon>Ascomycota</taxon>
        <taxon>Pezizomycotina</taxon>
        <taxon>Eurotiomycetes</taxon>
        <taxon>Eurotiomycetidae</taxon>
        <taxon>Eurotiales</taxon>
        <taxon>Aspergillaceae</taxon>
        <taxon>Penicillium</taxon>
    </lineage>
</organism>
<evidence type="ECO:0000256" key="5">
    <source>
        <dbReference type="ARBA" id="ARBA00023128"/>
    </source>
</evidence>
<evidence type="ECO:0000256" key="4">
    <source>
        <dbReference type="ARBA" id="ARBA00022824"/>
    </source>
</evidence>
<keyword evidence="8" id="KW-1185">Reference proteome</keyword>
<name>A0A9W9VYX2_9EURO</name>
<keyword evidence="4" id="KW-0256">Endoplasmic reticulum</keyword>
<dbReference type="GeneID" id="81371081"/>
<comment type="subcellular location">
    <subcellularLocation>
        <location evidence="2">Endoplasmic reticulum</location>
    </subcellularLocation>
    <subcellularLocation>
        <location evidence="3">Membrane</location>
    </subcellularLocation>
    <subcellularLocation>
        <location evidence="1">Mitochondrion</location>
    </subcellularLocation>
</comment>
<dbReference type="InterPro" id="IPR052374">
    <property type="entry name" value="SERAC1"/>
</dbReference>
<dbReference type="PANTHER" id="PTHR48182:SF2">
    <property type="entry name" value="PROTEIN SERAC1"/>
    <property type="match status" value="1"/>
</dbReference>
<evidence type="ECO:0000256" key="1">
    <source>
        <dbReference type="ARBA" id="ARBA00004173"/>
    </source>
</evidence>
<proteinExistence type="predicted"/>
<dbReference type="PANTHER" id="PTHR48182">
    <property type="entry name" value="PROTEIN SERAC1"/>
    <property type="match status" value="1"/>
</dbReference>
<dbReference type="GO" id="GO:0005783">
    <property type="term" value="C:endoplasmic reticulum"/>
    <property type="evidence" value="ECO:0007669"/>
    <property type="project" value="UniProtKB-SubCell"/>
</dbReference>
<keyword evidence="6" id="KW-0472">Membrane</keyword>
<dbReference type="Proteomes" id="UP001147747">
    <property type="component" value="Unassembled WGS sequence"/>
</dbReference>
<dbReference type="GO" id="GO:0016020">
    <property type="term" value="C:membrane"/>
    <property type="evidence" value="ECO:0007669"/>
    <property type="project" value="UniProtKB-SubCell"/>
</dbReference>
<sequence>MTFGYDADIVHALAIAGSNTLRDHGKSFAHELAMRRKRTGAGGLVIEQALLVCRGEAHSYFKSILSSTFGILFLGTPHAGSGKADLMKPLASLAKVLRASNSAIVGVLKPGSEMLANLQQEFHGMLEDRRRNDNNLIEIFCFYEELEVEGIGKIVPNYSAILNNYGNRSIHGNHMQMTRFSGKTDQGYVAVSDQLWAWVETIESRSLPEPATPVTNHRKHKTIESSGGPIFLGNAAAGRDFNISTQMHGFYPSKGE</sequence>
<reference evidence="7" key="1">
    <citation type="submission" date="2022-12" db="EMBL/GenBank/DDBJ databases">
        <authorList>
            <person name="Petersen C."/>
        </authorList>
    </citation>
    <scope>NUCLEOTIDE SEQUENCE</scope>
    <source>
        <strain evidence="7">IBT 29677</strain>
    </source>
</reference>
<protein>
    <recommendedName>
        <fullName evidence="9">DUF676 domain-containing protein</fullName>
    </recommendedName>
</protein>
<evidence type="ECO:0000256" key="2">
    <source>
        <dbReference type="ARBA" id="ARBA00004240"/>
    </source>
</evidence>